<reference evidence="3" key="2">
    <citation type="submission" date="2025-09" db="UniProtKB">
        <authorList>
            <consortium name="Ensembl"/>
        </authorList>
    </citation>
    <scope>IDENTIFICATION</scope>
</reference>
<feature type="region of interest" description="Disordered" evidence="1">
    <location>
        <begin position="527"/>
        <end position="559"/>
    </location>
</feature>
<dbReference type="GO" id="GO:0000722">
    <property type="term" value="P:telomere maintenance via recombination"/>
    <property type="evidence" value="ECO:0007669"/>
    <property type="project" value="TreeGrafter"/>
</dbReference>
<dbReference type="InterPro" id="IPR025139">
    <property type="entry name" value="DUF4062"/>
</dbReference>
<keyword evidence="4" id="KW-1185">Reference proteome</keyword>
<dbReference type="OMA" id="AMVDKFK"/>
<dbReference type="InterPro" id="IPR027417">
    <property type="entry name" value="P-loop_NTPase"/>
</dbReference>
<feature type="compositionally biased region" description="Acidic residues" evidence="1">
    <location>
        <begin position="534"/>
        <end position="543"/>
    </location>
</feature>
<dbReference type="PROSITE" id="PS50988">
    <property type="entry name" value="TROVE"/>
    <property type="match status" value="1"/>
</dbReference>
<dbReference type="PANTHER" id="PTHR44791:SF1">
    <property type="entry name" value="TELOMERASE PROTEIN COMPONENT 1"/>
    <property type="match status" value="1"/>
</dbReference>
<dbReference type="GO" id="GO:0003720">
    <property type="term" value="F:telomerase activity"/>
    <property type="evidence" value="ECO:0007669"/>
    <property type="project" value="TreeGrafter"/>
</dbReference>
<dbReference type="Pfam" id="PF05731">
    <property type="entry name" value="TROVE"/>
    <property type="match status" value="1"/>
</dbReference>
<dbReference type="GO" id="GO:0005697">
    <property type="term" value="C:telomerase holoenzyme complex"/>
    <property type="evidence" value="ECO:0007669"/>
    <property type="project" value="TreeGrafter"/>
</dbReference>
<dbReference type="Proteomes" id="UP000265020">
    <property type="component" value="Unassembled WGS sequence"/>
</dbReference>
<dbReference type="InterPro" id="IPR037214">
    <property type="entry name" value="TROVE_dom_sf"/>
</dbReference>
<protein>
    <recommendedName>
        <fullName evidence="2">TROVE domain-containing protein</fullName>
    </recommendedName>
</protein>
<dbReference type="InterPro" id="IPR008858">
    <property type="entry name" value="TROVE_dom"/>
</dbReference>
<dbReference type="Ensembl" id="ENSCVAT00000023254.1">
    <property type="protein sequence ID" value="ENSCVAP00000015184.1"/>
    <property type="gene ID" value="ENSCVAG00000018008.1"/>
</dbReference>
<name>A0A3Q2D9P9_CYPVA</name>
<feature type="domain" description="TROVE" evidence="2">
    <location>
        <begin position="123"/>
        <end position="505"/>
    </location>
</feature>
<dbReference type="SUPFAM" id="SSF140864">
    <property type="entry name" value="TROVE domain-like"/>
    <property type="match status" value="1"/>
</dbReference>
<dbReference type="PANTHER" id="PTHR44791">
    <property type="entry name" value="TELOMERASE PROTEIN COMPONENT 1 TEP1"/>
    <property type="match status" value="1"/>
</dbReference>
<dbReference type="STRING" id="28743.ENSCVAP00000015184"/>
<dbReference type="InterPro" id="IPR045804">
    <property type="entry name" value="DUF5920"/>
</dbReference>
<sequence length="1164" mass="131387">MRSLTLEKMDVASGEQQHLPTCGSSLTSNYCPPSLENKILMQASATNPQPWSSLFPTQPSSHSSLQPTSLSSTSSFLLSSSCSADSPLLSTHNKLLTTSSSLTPSLTSTVPSNPLVFSTLTGNLQVSGSYSFLKSNLSGEKKIDEEAEDEDDEEISEDMQSSFEETSVVQTPVFLICFSNQMFTYVAVYSRQELNIRITTNFLLALAASLNSTKPHVRRYFCAAVQLPSDWLEVCFSPSLPTCLKKAMVDKFKQFNEYQLAKYNTRKHRCKHNRQKPKRKLFICAQLQVEDGRVVVDKKQGEFSLKKLIKKLHIKEPADLVMAILGKKYPSDAKAFIHSGIKGVWDPDRAGQRMKLKEPQTWERLLSMEGNKAATWQKLIDSRSLPFMAMLRNLRNMITKGISEAHHKKILSRLTNKVQRSRQFPFRFLAAYKVIMELRALGKRHPQYQSLKGTVEPTRLCFLCRIEKILHFQRLYSVDLLDRYRKALETAVQISCSYNVPLLPGKTIILVMADTCSDESWSKKQDFCLPHDPDEQEDEEDQEEKGTRKHGGNEEAHNPLTPTVMGCHCGVLLRDPEYRLWVLATFSEFITERGSSRLLDHVENLDKLYNIPPPDGAKEKQISNNTMSLPAIPKLRWRGVRVFISSTFRDMHAERDVLVRSVFPELRRRAAAHCLHLQEVELRWGVTEEESERATELCLSEVCRSQMLVGILGERYGQVPPRPVLPDLPQYTGLSITEMEIRQFQALYPDSANQRMFSLPSCFLFRSVPVAWRSHFASESNEAEKKLTSLKRRLLDDGVKVTENYSCMWGGVVEGKPYLKKLEDFGNAVLEDLWVAVTKLFVNTALEVSEQEVLQGALQKQFFGRAKLLSNAVGKVEQVQNKGGMLVIEGGPGEGKTVFMVNLCLQDLLSEFHSTLGEMKKDKPLVVLVDGVDLVQDDKGQFSSDWIPQLLPQGVCLVLSISSNTPLLQTLVRKRGTVLFSLGQLSMPDKREIVQKELDVFGKKLSDSAFNNQVLFIHFRSFSILLELVIMGANCVVVFQLKETLQDLPQSLSLLVQYSLERLCIQYRTIPGLRLTLAALTVSNTGKVLQEFNGFLFICSCKCHAGAVGYSRRLYSSHHSKWPFPVKRQPNGSPLPSNSQQNPLQLQATVVTLAYLFTLTPSFH</sequence>
<dbReference type="InterPro" id="IPR052652">
    <property type="entry name" value="Telomerase_Complex_Comp"/>
</dbReference>
<evidence type="ECO:0000256" key="1">
    <source>
        <dbReference type="SAM" id="MobiDB-lite"/>
    </source>
</evidence>
<proteinExistence type="predicted"/>
<accession>A0A3Q2D9P9</accession>
<reference evidence="3" key="1">
    <citation type="submission" date="2025-08" db="UniProtKB">
        <authorList>
            <consortium name="Ensembl"/>
        </authorList>
    </citation>
    <scope>IDENTIFICATION</scope>
</reference>
<dbReference type="GO" id="GO:0070034">
    <property type="term" value="F:telomerase RNA binding"/>
    <property type="evidence" value="ECO:0007669"/>
    <property type="project" value="TreeGrafter"/>
</dbReference>
<organism evidence="3 4">
    <name type="scientific">Cyprinodon variegatus</name>
    <name type="common">Sheepshead minnow</name>
    <dbReference type="NCBI Taxonomy" id="28743"/>
    <lineage>
        <taxon>Eukaryota</taxon>
        <taxon>Metazoa</taxon>
        <taxon>Chordata</taxon>
        <taxon>Craniata</taxon>
        <taxon>Vertebrata</taxon>
        <taxon>Euteleostomi</taxon>
        <taxon>Actinopterygii</taxon>
        <taxon>Neopterygii</taxon>
        <taxon>Teleostei</taxon>
        <taxon>Neoteleostei</taxon>
        <taxon>Acanthomorphata</taxon>
        <taxon>Ovalentaria</taxon>
        <taxon>Atherinomorphae</taxon>
        <taxon>Cyprinodontiformes</taxon>
        <taxon>Cyprinodontidae</taxon>
        <taxon>Cyprinodon</taxon>
    </lineage>
</organism>
<evidence type="ECO:0000313" key="4">
    <source>
        <dbReference type="Proteomes" id="UP000265020"/>
    </source>
</evidence>
<dbReference type="Pfam" id="PF19334">
    <property type="entry name" value="DUF5920"/>
    <property type="match status" value="1"/>
</dbReference>
<dbReference type="GeneTree" id="ENSGT00940000167043"/>
<evidence type="ECO:0000313" key="3">
    <source>
        <dbReference type="Ensembl" id="ENSCVAP00000015184.1"/>
    </source>
</evidence>
<dbReference type="SUPFAM" id="SSF52540">
    <property type="entry name" value="P-loop containing nucleoside triphosphate hydrolases"/>
    <property type="match status" value="1"/>
</dbReference>
<dbReference type="AlphaFoldDB" id="A0A3Q2D9P9"/>
<evidence type="ECO:0000259" key="2">
    <source>
        <dbReference type="PROSITE" id="PS50988"/>
    </source>
</evidence>
<dbReference type="Pfam" id="PF13271">
    <property type="entry name" value="DUF4062"/>
    <property type="match status" value="1"/>
</dbReference>